<proteinExistence type="predicted"/>
<dbReference type="RefSeq" id="WP_074556308.1">
    <property type="nucleotide sequence ID" value="NZ_CP119563.1"/>
</dbReference>
<accession>A0A1G7T842</accession>
<organism evidence="2 3">
    <name type="scientific">Rhodobacter capsulatus</name>
    <name type="common">Rhodopseudomonas capsulata</name>
    <dbReference type="NCBI Taxonomy" id="1061"/>
    <lineage>
        <taxon>Bacteria</taxon>
        <taxon>Pseudomonadati</taxon>
        <taxon>Pseudomonadota</taxon>
        <taxon>Alphaproteobacteria</taxon>
        <taxon>Rhodobacterales</taxon>
        <taxon>Rhodobacter group</taxon>
        <taxon>Rhodobacter</taxon>
    </lineage>
</organism>
<sequence length="155" mass="16347">MATESRITPERANERAPAPQPDLIDLLQAVAVAILAERALQAAEGANTGSAPLMRAAEEAQDRAIDTELGLRIIAPQDEALVTALQTLENLRIATPEARPRLIARLDCALARALELPGLIPIERLAQFAAAKDALSSAVAPDQPHDDPAPTSGPE</sequence>
<evidence type="ECO:0000313" key="3">
    <source>
        <dbReference type="Proteomes" id="UP000183812"/>
    </source>
</evidence>
<gene>
    <name evidence="2" type="ORF">SAMN04244550_03759</name>
</gene>
<protein>
    <submittedName>
        <fullName evidence="2">Uncharacterized protein</fullName>
    </submittedName>
</protein>
<dbReference type="EMBL" id="FNAY01000058">
    <property type="protein sequence ID" value="SDG31483.1"/>
    <property type="molecule type" value="Genomic_DNA"/>
</dbReference>
<evidence type="ECO:0000313" key="2">
    <source>
        <dbReference type="EMBL" id="SDG31483.1"/>
    </source>
</evidence>
<reference evidence="2 3" key="1">
    <citation type="submission" date="2016-10" db="EMBL/GenBank/DDBJ databases">
        <authorList>
            <person name="de Groot N.N."/>
        </authorList>
    </citation>
    <scope>NUCLEOTIDE SEQUENCE [LARGE SCALE GENOMIC DNA]</scope>
    <source>
        <strain evidence="3">DSM 938 / 37b4</strain>
    </source>
</reference>
<name>A0A1G7T842_RHOCA</name>
<dbReference type="Proteomes" id="UP000183812">
    <property type="component" value="Unassembled WGS sequence"/>
</dbReference>
<feature type="region of interest" description="Disordered" evidence="1">
    <location>
        <begin position="136"/>
        <end position="155"/>
    </location>
</feature>
<dbReference type="AlphaFoldDB" id="A0A1G7T842"/>
<evidence type="ECO:0000256" key="1">
    <source>
        <dbReference type="SAM" id="MobiDB-lite"/>
    </source>
</evidence>